<dbReference type="KEGG" id="tim:GMBLW1_21900"/>
<dbReference type="EMBL" id="LR593887">
    <property type="protein sequence ID" value="VTR99397.1"/>
    <property type="molecule type" value="Genomic_DNA"/>
</dbReference>
<gene>
    <name evidence="1" type="ORF">GMBLW1_21900</name>
</gene>
<reference evidence="1" key="1">
    <citation type="submission" date="2019-04" db="EMBL/GenBank/DDBJ databases">
        <authorList>
            <consortium name="Science for Life Laboratories"/>
        </authorList>
    </citation>
    <scope>NUCLEOTIDE SEQUENCE</scope>
    <source>
        <strain evidence="1">MBLW1</strain>
    </source>
</reference>
<proteinExistence type="predicted"/>
<dbReference type="InParanoid" id="A0A6C2YJM0"/>
<dbReference type="RefSeq" id="WP_162657021.1">
    <property type="nucleotide sequence ID" value="NZ_LR593887.1"/>
</dbReference>
<accession>A0A6C2YJM0</accession>
<name>A0A6C2YJM0_9BACT</name>
<dbReference type="Proteomes" id="UP000464378">
    <property type="component" value="Chromosome"/>
</dbReference>
<keyword evidence="2" id="KW-1185">Reference proteome</keyword>
<evidence type="ECO:0000313" key="1">
    <source>
        <dbReference type="EMBL" id="VIP01770.1"/>
    </source>
</evidence>
<evidence type="ECO:0000313" key="2">
    <source>
        <dbReference type="Proteomes" id="UP000464378"/>
    </source>
</evidence>
<organism evidence="1">
    <name type="scientific">Tuwongella immobilis</name>
    <dbReference type="NCBI Taxonomy" id="692036"/>
    <lineage>
        <taxon>Bacteria</taxon>
        <taxon>Pseudomonadati</taxon>
        <taxon>Planctomycetota</taxon>
        <taxon>Planctomycetia</taxon>
        <taxon>Gemmatales</taxon>
        <taxon>Gemmataceae</taxon>
        <taxon>Tuwongella</taxon>
    </lineage>
</organism>
<sequence length="162" mass="17771">MEHFRYELHTGSEAEVIDLWLNGLRGRIEVAYVAMGTTERGYRLACAHQPLSPAFGILEVEQAETRTADGEFVAVELDEEQVPLPLVVEYLRVPLSPVFVHGGSSLAFAGTVTPEFTLMLAVYDTDGRPERGVLREIYDHLDKRKLAAQEAEPGAATDGGSV</sequence>
<dbReference type="AlphaFoldDB" id="A0A6C2YJM0"/>
<dbReference type="EMBL" id="LR586016">
    <property type="protein sequence ID" value="VIP01770.1"/>
    <property type="molecule type" value="Genomic_DNA"/>
</dbReference>
<protein>
    <submittedName>
        <fullName evidence="1">Uncharacterized protein</fullName>
    </submittedName>
</protein>